<dbReference type="InterPro" id="IPR011761">
    <property type="entry name" value="ATP-grasp"/>
</dbReference>
<keyword evidence="1" id="KW-0436">Ligase</keyword>
<dbReference type="RefSeq" id="WP_078739835.1">
    <property type="nucleotide sequence ID" value="NZ_MSDF01000014.1"/>
</dbReference>
<dbReference type="EMBL" id="MSDF01000014">
    <property type="protein sequence ID" value="OPA96821.1"/>
    <property type="molecule type" value="Genomic_DNA"/>
</dbReference>
<dbReference type="PROSITE" id="PS50975">
    <property type="entry name" value="ATP_GRASP"/>
    <property type="match status" value="1"/>
</dbReference>
<evidence type="ECO:0000313" key="6">
    <source>
        <dbReference type="EMBL" id="OPA96821.1"/>
    </source>
</evidence>
<dbReference type="Gene3D" id="3.40.50.20">
    <property type="match status" value="1"/>
</dbReference>
<dbReference type="PANTHER" id="PTHR43585">
    <property type="entry name" value="FUMIPYRROLE BIOSYNTHESIS PROTEIN C"/>
    <property type="match status" value="1"/>
</dbReference>
<protein>
    <recommendedName>
        <fullName evidence="5">ATP-grasp domain-containing protein</fullName>
    </recommendedName>
</protein>
<feature type="domain" description="ATP-grasp" evidence="5">
    <location>
        <begin position="111"/>
        <end position="291"/>
    </location>
</feature>
<keyword evidence="2 4" id="KW-0547">Nucleotide-binding</keyword>
<dbReference type="GO" id="GO:0016874">
    <property type="term" value="F:ligase activity"/>
    <property type="evidence" value="ECO:0007669"/>
    <property type="project" value="UniProtKB-KW"/>
</dbReference>
<dbReference type="AlphaFoldDB" id="A0A1T2YWS8"/>
<dbReference type="GO" id="GO:0005524">
    <property type="term" value="F:ATP binding"/>
    <property type="evidence" value="ECO:0007669"/>
    <property type="project" value="UniProtKB-UniRule"/>
</dbReference>
<evidence type="ECO:0000256" key="2">
    <source>
        <dbReference type="ARBA" id="ARBA00022741"/>
    </source>
</evidence>
<gene>
    <name evidence="6" type="ORF">BFW87_10895</name>
</gene>
<dbReference type="SUPFAM" id="SSF56059">
    <property type="entry name" value="Glutathione synthetase ATP-binding domain-like"/>
    <property type="match status" value="1"/>
</dbReference>
<evidence type="ECO:0000259" key="5">
    <source>
        <dbReference type="PROSITE" id="PS50975"/>
    </source>
</evidence>
<dbReference type="GO" id="GO:0046872">
    <property type="term" value="F:metal ion binding"/>
    <property type="evidence" value="ECO:0007669"/>
    <property type="project" value="InterPro"/>
</dbReference>
<proteinExistence type="predicted"/>
<organism evidence="6 7">
    <name type="scientific">Pseudomonas fluorescens</name>
    <dbReference type="NCBI Taxonomy" id="294"/>
    <lineage>
        <taxon>Bacteria</taxon>
        <taxon>Pseudomonadati</taxon>
        <taxon>Pseudomonadota</taxon>
        <taxon>Gammaproteobacteria</taxon>
        <taxon>Pseudomonadales</taxon>
        <taxon>Pseudomonadaceae</taxon>
        <taxon>Pseudomonas</taxon>
    </lineage>
</organism>
<accession>A0A1T2YWS8</accession>
<evidence type="ECO:0000256" key="4">
    <source>
        <dbReference type="PROSITE-ProRule" id="PRU00409"/>
    </source>
</evidence>
<dbReference type="OrthoDB" id="24041at2"/>
<dbReference type="Gene3D" id="3.30.470.20">
    <property type="entry name" value="ATP-grasp fold, B domain"/>
    <property type="match status" value="1"/>
</dbReference>
<evidence type="ECO:0000256" key="3">
    <source>
        <dbReference type="ARBA" id="ARBA00022840"/>
    </source>
</evidence>
<reference evidence="6 7" key="1">
    <citation type="submission" date="2016-12" db="EMBL/GenBank/DDBJ databases">
        <title>Draft genome sequences of seven strains of Pseudomonas fluorescens that produce 4-formylaminooxyvinylglycine.</title>
        <authorList>
            <person name="Okrent R.A."/>
            <person name="Manning V.A."/>
            <person name="Trippe K.M."/>
        </authorList>
    </citation>
    <scope>NUCLEOTIDE SEQUENCE [LARGE SCALE GENOMIC DNA]</scope>
    <source>
        <strain evidence="6 7">P5A</strain>
    </source>
</reference>
<dbReference type="Pfam" id="PF13535">
    <property type="entry name" value="ATP-grasp_4"/>
    <property type="match status" value="1"/>
</dbReference>
<sequence>MDSKPTVLLLGPTDDYLKKVEAKAFVILITEPARVTPYQRGLVDPDNLLDFNDVNALVRRALELQRQFTFDGVYSFTELGMECASILASVLEVPGPDLHCSFTCRDKLMTRQALERRGLNTVGFEWVRPGDIDEPWIASGKKVLKPVDGTGSVGVRIIEEGGLIGPPSSRCILEDYVEGREFSCETFSIDGQHFKLAVTEKRLSQPCGVVEVGHVIDPAQTFISAAQWGYLQQILDAIGLRNGPGHIEFKLHDEAIHIIECHNRPGGDRIWSLVEIATGFDMVSASIDRLLGTPVEVQLLNRRCAAIHYFEYLPGTVRHCQAWQGSLPADIHWLDWKLSPGMVIAPMTNSSDRYGSFIVSAGSRTELLERITEVEQQFEVEIA</sequence>
<dbReference type="InterPro" id="IPR052032">
    <property type="entry name" value="ATP-dep_AA_Ligase"/>
</dbReference>
<keyword evidence="3 4" id="KW-0067">ATP-binding</keyword>
<evidence type="ECO:0000256" key="1">
    <source>
        <dbReference type="ARBA" id="ARBA00022598"/>
    </source>
</evidence>
<dbReference type="PANTHER" id="PTHR43585:SF2">
    <property type="entry name" value="ATP-GRASP ENZYME FSQD"/>
    <property type="match status" value="1"/>
</dbReference>
<dbReference type="Proteomes" id="UP000190965">
    <property type="component" value="Unassembled WGS sequence"/>
</dbReference>
<evidence type="ECO:0000313" key="7">
    <source>
        <dbReference type="Proteomes" id="UP000190965"/>
    </source>
</evidence>
<name>A0A1T2YWS8_PSEFL</name>
<comment type="caution">
    <text evidence="6">The sequence shown here is derived from an EMBL/GenBank/DDBJ whole genome shotgun (WGS) entry which is preliminary data.</text>
</comment>